<protein>
    <submittedName>
        <fullName evidence="4">Uncharacterized protein</fullName>
    </submittedName>
</protein>
<dbReference type="PANTHER" id="PTHR24320:SF282">
    <property type="entry name" value="WW DOMAIN-CONTAINING OXIDOREDUCTASE"/>
    <property type="match status" value="1"/>
</dbReference>
<gene>
    <name evidence="4" type="ORF">CVT26_010661</name>
</gene>
<sequence length="1145" mass="127150">MGKTEQRMRYTSQNPSAKSLAALPTRHRLPRKLKLPQDIANVIVDYLGDEPANLKACSLTSKSFLLQTRRHLFYRVHINLSHTTRNLRLSQLFNNSPYLKECIKNLTIVVPPTADRSIVSFEEEIPLISILSTFKQVMTLTITAFGGQSRDWESDVSTAWRRALSSILMADRVQSVSIHDIRNFDTLCLPRCLSLRDLKLSGNSTLTAHKPPPYFHNSPICLSSLTIGDSVDAFLSLVDCCMLPKPAFQLANLQSLEVEEAIATPSPPLSSTRMGGALSRRTGYFKPQRDLADLSGKVAIVTGANTGIGYHTVKLLARRGAKVYLGARNESKAKAAIAELEREGLGSGQVVYLHVDLSDPRWAQEAANEFLTKETRLDILVNNAAVLAGPYVLTKDGLNLTMVVNHFSPFVFIRTLLPLMIQTSKEPNSDVRIVTLGSCAHKMGRATDPKIRFDCVDDFNQEFPDDFYPDWSRYCVTKLACILFARELQKKLDASNISIFSIPIHPGEVNTFADRIKFASVAKVLMPIFFMRPEPGAYNSCFAAASPLVKKNAAKYKHAYLTPIGTVSKLALCKDTGCKIYKRLHQEKVTSKPKALSSASARYLATAPTNLDRIMGGCLSRKTGGFDPHKDMADLTGRVVIVTGANTGIGYHTVKFLARKGAKVYLGARNEKKAQAAIIQLEKEGIGSGQVLWLDVNFSDPRWAKQAAEEFLRRESRLDILINNAAQTVPKDQRWNQLPYDRQVNFLKFLRGRSAYAGGVVYSYFSPFIFTRTLLPLLIRTSKEPGTDVRIITVRSNGHCLIISLHSITLSVTKLACVLFALELQRKLDRLNIPILSIPIHPGEINTFADRTPWPVLAGMLPCFPAKMRFVGRALWTGSHTSSKFHLQAHHITSTRSMSSLQQTTVHKGAAFEQRSLKLLEQTMSMSLRSVGGKEDGGIDLLGWWWLPHDTTSAQMSTSARRRIRIIGQCKAEKKKLGPNYVRELEGVLYRFLTMSSSVPSTFPSMNGQDVPVLDPIEDPQFPMAALLISESQFTKSTILRAHSSPIPFFLLHLPPLIEGAMVEGQLDSQDGFGSAICNPALSGARGLLKGQMEVRWERHPLGQYGRPAVWWNNERLQNKIFEVNTLTSDDSSLTPLGESAVGNS</sequence>
<dbReference type="EMBL" id="NHYE01005641">
    <property type="protein sequence ID" value="PPQ66001.1"/>
    <property type="molecule type" value="Genomic_DNA"/>
</dbReference>
<evidence type="ECO:0000313" key="5">
    <source>
        <dbReference type="Proteomes" id="UP000284706"/>
    </source>
</evidence>
<dbReference type="GO" id="GO:0016491">
    <property type="term" value="F:oxidoreductase activity"/>
    <property type="evidence" value="ECO:0007669"/>
    <property type="project" value="UniProtKB-KW"/>
</dbReference>
<dbReference type="Proteomes" id="UP000284706">
    <property type="component" value="Unassembled WGS sequence"/>
</dbReference>
<comment type="caution">
    <text evidence="4">The sequence shown here is derived from an EMBL/GenBank/DDBJ whole genome shotgun (WGS) entry which is preliminary data.</text>
</comment>
<dbReference type="Pfam" id="PF10356">
    <property type="entry name" value="RRG7"/>
    <property type="match status" value="1"/>
</dbReference>
<dbReference type="OrthoDB" id="20734at2759"/>
<reference evidence="4 5" key="1">
    <citation type="journal article" date="2018" name="Evol. Lett.">
        <title>Horizontal gene cluster transfer increased hallucinogenic mushroom diversity.</title>
        <authorList>
            <person name="Reynolds H.T."/>
            <person name="Vijayakumar V."/>
            <person name="Gluck-Thaler E."/>
            <person name="Korotkin H.B."/>
            <person name="Matheny P.B."/>
            <person name="Slot J.C."/>
        </authorList>
    </citation>
    <scope>NUCLEOTIDE SEQUENCE [LARGE SCALE GENOMIC DNA]</scope>
    <source>
        <strain evidence="4 5">SRW20</strain>
    </source>
</reference>
<keyword evidence="5" id="KW-1185">Reference proteome</keyword>
<evidence type="ECO:0000256" key="2">
    <source>
        <dbReference type="ARBA" id="ARBA00022857"/>
    </source>
</evidence>
<comment type="similarity">
    <text evidence="1">Belongs to the short-chain dehydrogenases/reductases (SDR) family.</text>
</comment>
<organism evidence="4 5">
    <name type="scientific">Gymnopilus dilepis</name>
    <dbReference type="NCBI Taxonomy" id="231916"/>
    <lineage>
        <taxon>Eukaryota</taxon>
        <taxon>Fungi</taxon>
        <taxon>Dikarya</taxon>
        <taxon>Basidiomycota</taxon>
        <taxon>Agaricomycotina</taxon>
        <taxon>Agaricomycetes</taxon>
        <taxon>Agaricomycetidae</taxon>
        <taxon>Agaricales</taxon>
        <taxon>Agaricineae</taxon>
        <taxon>Hymenogastraceae</taxon>
        <taxon>Gymnopilus</taxon>
    </lineage>
</organism>
<dbReference type="PRINTS" id="PR00081">
    <property type="entry name" value="GDHRDH"/>
</dbReference>
<dbReference type="PANTHER" id="PTHR24320">
    <property type="entry name" value="RETINOL DEHYDROGENASE"/>
    <property type="match status" value="1"/>
</dbReference>
<dbReference type="STRING" id="231916.A0A409VIB9"/>
<evidence type="ECO:0000313" key="4">
    <source>
        <dbReference type="EMBL" id="PPQ66001.1"/>
    </source>
</evidence>
<evidence type="ECO:0000256" key="3">
    <source>
        <dbReference type="ARBA" id="ARBA00023002"/>
    </source>
</evidence>
<dbReference type="SUPFAM" id="SSF51735">
    <property type="entry name" value="NAD(P)-binding Rossmann-fold domains"/>
    <property type="match status" value="2"/>
</dbReference>
<dbReference type="InterPro" id="IPR036291">
    <property type="entry name" value="NAD(P)-bd_dom_sf"/>
</dbReference>
<evidence type="ECO:0000256" key="1">
    <source>
        <dbReference type="ARBA" id="ARBA00006484"/>
    </source>
</evidence>
<dbReference type="AlphaFoldDB" id="A0A409VIB9"/>
<name>A0A409VIB9_9AGAR</name>
<proteinExistence type="inferred from homology"/>
<dbReference type="InterPro" id="IPR002347">
    <property type="entry name" value="SDR_fam"/>
</dbReference>
<keyword evidence="2" id="KW-0521">NADP</keyword>
<dbReference type="Gene3D" id="3.40.50.720">
    <property type="entry name" value="NAD(P)-binding Rossmann-like Domain"/>
    <property type="match status" value="2"/>
</dbReference>
<dbReference type="Pfam" id="PF00106">
    <property type="entry name" value="adh_short"/>
    <property type="match status" value="2"/>
</dbReference>
<keyword evidence="3" id="KW-0560">Oxidoreductase</keyword>
<dbReference type="InterPro" id="IPR018828">
    <property type="entry name" value="RRG7"/>
</dbReference>
<dbReference type="InParanoid" id="A0A409VIB9"/>
<accession>A0A409VIB9</accession>